<protein>
    <submittedName>
        <fullName evidence="2">Uncharacterized protein</fullName>
    </submittedName>
</protein>
<comment type="caution">
    <text evidence="2">The sequence shown here is derived from an EMBL/GenBank/DDBJ whole genome shotgun (WGS) entry which is preliminary data.</text>
</comment>
<dbReference type="Proteomes" id="UP000014480">
    <property type="component" value="Unassembled WGS sequence"/>
</dbReference>
<feature type="region of interest" description="Disordered" evidence="1">
    <location>
        <begin position="77"/>
        <end position="121"/>
    </location>
</feature>
<feature type="compositionally biased region" description="Low complexity" evidence="1">
    <location>
        <begin position="45"/>
        <end position="55"/>
    </location>
</feature>
<evidence type="ECO:0000256" key="1">
    <source>
        <dbReference type="SAM" id="MobiDB-lite"/>
    </source>
</evidence>
<evidence type="ECO:0000313" key="3">
    <source>
        <dbReference type="Proteomes" id="UP000014480"/>
    </source>
</evidence>
<feature type="region of interest" description="Disordered" evidence="1">
    <location>
        <begin position="1"/>
        <end position="55"/>
    </location>
</feature>
<reference evidence="3" key="1">
    <citation type="journal article" date="2013" name="New Phytol.">
        <title>Comparative genomic and transcriptomic analyses reveal the hemibiotrophic stage shift of Colletotrichum fungi.</title>
        <authorList>
            <person name="Gan P."/>
            <person name="Ikeda K."/>
            <person name="Irieda H."/>
            <person name="Narusaka M."/>
            <person name="O'Connell R.J."/>
            <person name="Narusaka Y."/>
            <person name="Takano Y."/>
            <person name="Kubo Y."/>
            <person name="Shirasu K."/>
        </authorList>
    </citation>
    <scope>NUCLEOTIDE SEQUENCE [LARGE SCALE GENOMIC DNA]</scope>
    <source>
        <strain evidence="3">104-T / ATCC 96160 / CBS 514.97 / LARS 414 / MAFF 240422</strain>
    </source>
</reference>
<proteinExistence type="predicted"/>
<dbReference type="EMBL" id="AMCV02000047">
    <property type="protein sequence ID" value="TDZ14895.1"/>
    <property type="molecule type" value="Genomic_DNA"/>
</dbReference>
<gene>
    <name evidence="2" type="ORF">Cob_v012205</name>
</gene>
<sequence>MSSKTTRPASPPPPTPPAVTIELRDLPKGTDPTSAAKLADAANDSPASGLASAPPACALCPCPHPRLRLPYLQRRDRAAAAAPDPALYVVRSPGAPPLAPPPSDSSRPHPGPTPSYIADPITFSGPIAASALSTPSAAESSSEASYSVD</sequence>
<organism evidence="2 3">
    <name type="scientific">Colletotrichum orbiculare (strain 104-T / ATCC 96160 / CBS 514.97 / LARS 414 / MAFF 240422)</name>
    <name type="common">Cucumber anthracnose fungus</name>
    <name type="synonym">Colletotrichum lagenarium</name>
    <dbReference type="NCBI Taxonomy" id="1213857"/>
    <lineage>
        <taxon>Eukaryota</taxon>
        <taxon>Fungi</taxon>
        <taxon>Dikarya</taxon>
        <taxon>Ascomycota</taxon>
        <taxon>Pezizomycotina</taxon>
        <taxon>Sordariomycetes</taxon>
        <taxon>Hypocreomycetidae</taxon>
        <taxon>Glomerellales</taxon>
        <taxon>Glomerellaceae</taxon>
        <taxon>Colletotrichum</taxon>
        <taxon>Colletotrichum orbiculare species complex</taxon>
    </lineage>
</organism>
<reference evidence="3" key="2">
    <citation type="journal article" date="2019" name="Mol. Plant Microbe Interact.">
        <title>Genome sequence resources for four phytopathogenic fungi from the Colletotrichum orbiculare species complex.</title>
        <authorList>
            <person name="Gan P."/>
            <person name="Tsushima A."/>
            <person name="Narusaka M."/>
            <person name="Narusaka Y."/>
            <person name="Takano Y."/>
            <person name="Kubo Y."/>
            <person name="Shirasu K."/>
        </authorList>
    </citation>
    <scope>GENOME REANNOTATION</scope>
    <source>
        <strain evidence="3">104-T / ATCC 96160 / CBS 514.97 / LARS 414 / MAFF 240422</strain>
    </source>
</reference>
<accession>A0A484FBK1</accession>
<feature type="compositionally biased region" description="Pro residues" evidence="1">
    <location>
        <begin position="94"/>
        <end position="113"/>
    </location>
</feature>
<dbReference type="AlphaFoldDB" id="A0A484FBK1"/>
<evidence type="ECO:0000313" key="2">
    <source>
        <dbReference type="EMBL" id="TDZ14895.1"/>
    </source>
</evidence>
<keyword evidence="3" id="KW-1185">Reference proteome</keyword>
<name>A0A484FBK1_COLOR</name>